<feature type="non-terminal residue" evidence="5">
    <location>
        <position position="1"/>
    </location>
</feature>
<dbReference type="PANTHER" id="PTHR33357:SF3">
    <property type="entry name" value="METALLOTHIONEIN-LIKE PROTEIN 3"/>
    <property type="match status" value="1"/>
</dbReference>
<dbReference type="GO" id="GO:0005507">
    <property type="term" value="F:copper ion binding"/>
    <property type="evidence" value="ECO:0007669"/>
    <property type="project" value="InterPro"/>
</dbReference>
<reference evidence="5 6" key="1">
    <citation type="submission" date="2018-09" db="EMBL/GenBank/DDBJ databases">
        <title>A high-quality reference genome of wild soybean provides a powerful tool to mine soybean genomes.</title>
        <authorList>
            <person name="Xie M."/>
            <person name="Chung C.Y.L."/>
            <person name="Li M.-W."/>
            <person name="Wong F.-L."/>
            <person name="Chan T.-F."/>
            <person name="Lam H.-M."/>
        </authorList>
    </citation>
    <scope>NUCLEOTIDE SEQUENCE [LARGE SCALE GENOMIC DNA]</scope>
    <source>
        <strain evidence="6">cv. W05</strain>
        <tissue evidence="5">Hypocotyl of etiolated seedlings</tissue>
    </source>
</reference>
<gene>
    <name evidence="5" type="ORF">D0Y65_034486</name>
</gene>
<dbReference type="EMBL" id="QZWG01000012">
    <property type="protein sequence ID" value="RZB76002.1"/>
    <property type="molecule type" value="Genomic_DNA"/>
</dbReference>
<dbReference type="Proteomes" id="UP000289340">
    <property type="component" value="Chromosome 12"/>
</dbReference>
<dbReference type="AlphaFoldDB" id="A0A445HQR9"/>
<evidence type="ECO:0000313" key="4">
    <source>
        <dbReference type="EMBL" id="RZB76001.1"/>
    </source>
</evidence>
<accession>A0A445HQR9</accession>
<sequence length="93" mass="9836">LGSIAASYKALNSKTKFISCALLYSSKPNMSNTCGNCDCADKTNCTKGNSYGVIVETEKSYIETVDMDVPAAEHDGKCKCGTNCTCTDCTCGH</sequence>
<evidence type="ECO:0000256" key="3">
    <source>
        <dbReference type="ARBA" id="ARBA00022851"/>
    </source>
</evidence>
<comment type="caution">
    <text evidence="5">The sequence shown here is derived from an EMBL/GenBank/DDBJ whole genome shotgun (WGS) entry which is preliminary data.</text>
</comment>
<keyword evidence="6" id="KW-1185">Reference proteome</keyword>
<dbReference type="EMBL" id="QZWG01000012">
    <property type="protein sequence ID" value="RZB76001.1"/>
    <property type="molecule type" value="Genomic_DNA"/>
</dbReference>
<dbReference type="GO" id="GO:0008270">
    <property type="term" value="F:zinc ion binding"/>
    <property type="evidence" value="ECO:0007669"/>
    <property type="project" value="InterPro"/>
</dbReference>
<evidence type="ECO:0000256" key="2">
    <source>
        <dbReference type="ARBA" id="ARBA00022723"/>
    </source>
</evidence>
<evidence type="ECO:0000313" key="5">
    <source>
        <dbReference type="EMBL" id="RZB76002.1"/>
    </source>
</evidence>
<proteinExistence type="inferred from homology"/>
<dbReference type="PANTHER" id="PTHR33357">
    <property type="entry name" value="METALLOTHIONEIN-LIKE PROTEIN 3"/>
    <property type="match status" value="1"/>
</dbReference>
<keyword evidence="2" id="KW-0479">Metal-binding</keyword>
<keyword evidence="3" id="KW-0480">Metal-thiolate cluster</keyword>
<evidence type="ECO:0000256" key="1">
    <source>
        <dbReference type="ARBA" id="ARBA00005802"/>
    </source>
</evidence>
<evidence type="ECO:0000313" key="6">
    <source>
        <dbReference type="Proteomes" id="UP000289340"/>
    </source>
</evidence>
<dbReference type="InterPro" id="IPR044671">
    <property type="entry name" value="MT3"/>
</dbReference>
<dbReference type="GO" id="GO:0006878">
    <property type="term" value="P:intracellular copper ion homeostasis"/>
    <property type="evidence" value="ECO:0007669"/>
    <property type="project" value="InterPro"/>
</dbReference>
<name>A0A445HQR9_GLYSO</name>
<protein>
    <submittedName>
        <fullName evidence="4">Metallothionein-like protein type 3 isoform A</fullName>
    </submittedName>
    <submittedName>
        <fullName evidence="5">Metallothionein-like protein type 3 isoform B</fullName>
    </submittedName>
</protein>
<comment type="similarity">
    <text evidence="1">Belongs to the metallothionein superfamily. Type 15 family.</text>
</comment>
<organism evidence="5 6">
    <name type="scientific">Glycine soja</name>
    <name type="common">Wild soybean</name>
    <dbReference type="NCBI Taxonomy" id="3848"/>
    <lineage>
        <taxon>Eukaryota</taxon>
        <taxon>Viridiplantae</taxon>
        <taxon>Streptophyta</taxon>
        <taxon>Embryophyta</taxon>
        <taxon>Tracheophyta</taxon>
        <taxon>Spermatophyta</taxon>
        <taxon>Magnoliopsida</taxon>
        <taxon>eudicotyledons</taxon>
        <taxon>Gunneridae</taxon>
        <taxon>Pentapetalae</taxon>
        <taxon>rosids</taxon>
        <taxon>fabids</taxon>
        <taxon>Fabales</taxon>
        <taxon>Fabaceae</taxon>
        <taxon>Papilionoideae</taxon>
        <taxon>50 kb inversion clade</taxon>
        <taxon>NPAAA clade</taxon>
        <taxon>indigoferoid/millettioid clade</taxon>
        <taxon>Phaseoleae</taxon>
        <taxon>Glycine</taxon>
        <taxon>Glycine subgen. Soja</taxon>
    </lineage>
</organism>